<dbReference type="InterPro" id="IPR014445">
    <property type="entry name" value="Gln-dep_NAD_synthase"/>
</dbReference>
<dbReference type="Proteomes" id="UP000824118">
    <property type="component" value="Unassembled WGS sequence"/>
</dbReference>
<dbReference type="InterPro" id="IPR041856">
    <property type="entry name" value="NAD+_synth_C"/>
</dbReference>
<accession>A0A9D1S8B4</accession>
<evidence type="ECO:0000313" key="12">
    <source>
        <dbReference type="Proteomes" id="UP000824118"/>
    </source>
</evidence>
<keyword evidence="5 7" id="KW-0067">ATP-binding</keyword>
<dbReference type="PANTHER" id="PTHR23090:SF9">
    <property type="entry name" value="GLUTAMINE-DEPENDENT NAD(+) SYNTHETASE"/>
    <property type="match status" value="1"/>
</dbReference>
<reference evidence="11" key="2">
    <citation type="journal article" date="2021" name="PeerJ">
        <title>Extensive microbial diversity within the chicken gut microbiome revealed by metagenomics and culture.</title>
        <authorList>
            <person name="Gilroy R."/>
            <person name="Ravi A."/>
            <person name="Getino M."/>
            <person name="Pursley I."/>
            <person name="Horton D.L."/>
            <person name="Alikhan N.F."/>
            <person name="Baker D."/>
            <person name="Gharbi K."/>
            <person name="Hall N."/>
            <person name="Watson M."/>
            <person name="Adriaenssens E.M."/>
            <person name="Foster-Nyarko E."/>
            <person name="Jarju S."/>
            <person name="Secka A."/>
            <person name="Antonio M."/>
            <person name="Oren A."/>
            <person name="Chaudhuri R.R."/>
            <person name="La Ragione R."/>
            <person name="Hildebrand F."/>
            <person name="Pallen M.J."/>
        </authorList>
    </citation>
    <scope>NUCLEOTIDE SEQUENCE</scope>
    <source>
        <strain evidence="11">ChiGjej1B1-1684</strain>
    </source>
</reference>
<feature type="binding site" evidence="7">
    <location>
        <position position="473"/>
    </location>
    <ligand>
        <name>deamido-NAD(+)</name>
        <dbReference type="ChEBI" id="CHEBI:58437"/>
        <note>ligand shared between two neighboring subunits</note>
    </ligand>
</feature>
<dbReference type="CDD" id="cd00553">
    <property type="entry name" value="NAD_synthase"/>
    <property type="match status" value="1"/>
</dbReference>
<sequence length="644" mass="71338">MNYGFLRVSAASPKVHPADCQYNIERIKELIIEGADNRTSLVVFPELCVTGITCGDLFFHNTLLESAENAVKKLLEETAFLMTAFVIGVPVKYGGKLYDCALFCSRGKVVGAVPKRKIKRHDEFSLAKYFSDGIGLDGTIDYADCKSVPLNPYIVFENQKDSLFSVCVDMGESLFSSIPNSEYLTAVGGAKITVCPSACAEIIGKADYRRSVVKSQSGRMLCGYIFTSASLGESTTDIVCAGHRLIAENGVIVTESELCTNGAVYGDLDLEKMESDRRKSAVFAIASDNIDVCVDRIIKKVYFSMDEREIILRREISRLPFIPKEENMDETCRQILTMQASALAVRMEHIKCDKLVIGLSGGLDSTLALIACVKACDMLGISRKNILTVTMPCFGTTSRTKSNAQKLAECYGTEFKEINISASVRQHFIDIGHDEAMRNVTYENSQARERTQVLMDLANTRGAIVVGTGDLSEIALGWATYNGDHMSMYAVNADIPKTLIRVLTQYESDHCDEELGAVLKDILDTPVSPELLPPSDDGEIAQKTEDVVGPYELHDFFLYYFVRYGFSPSKVFYLANTAFDGIYSDDTIKSWLKVFIRRFFTQQFKRSCMTDGPKIGSVSLSPRGDFTMPSDAAFAVWMEEAEKL</sequence>
<dbReference type="EC" id="6.3.5.1" evidence="7 8"/>
<dbReference type="SUPFAM" id="SSF56317">
    <property type="entry name" value="Carbon-nitrogen hydrolase"/>
    <property type="match status" value="1"/>
</dbReference>
<evidence type="ECO:0000259" key="10">
    <source>
        <dbReference type="PROSITE" id="PS50263"/>
    </source>
</evidence>
<evidence type="ECO:0000256" key="3">
    <source>
        <dbReference type="ARBA" id="ARBA00022598"/>
    </source>
</evidence>
<dbReference type="SUPFAM" id="SSF52402">
    <property type="entry name" value="Adenine nucleotide alpha hydrolases-like"/>
    <property type="match status" value="1"/>
</dbReference>
<comment type="pathway">
    <text evidence="1 7 8">Cofactor biosynthesis; NAD(+) biosynthesis; NAD(+) from deamido-NAD(+) (L-Gln route): step 1/1.</text>
</comment>
<dbReference type="PROSITE" id="PS50263">
    <property type="entry name" value="CN_HYDROLASE"/>
    <property type="match status" value="1"/>
</dbReference>
<comment type="function">
    <text evidence="7">Catalyzes the ATP-dependent amidation of deamido-NAD to form NAD. Uses L-glutamine as a nitrogen source.</text>
</comment>
<evidence type="ECO:0000256" key="6">
    <source>
        <dbReference type="ARBA" id="ARBA00023027"/>
    </source>
</evidence>
<keyword evidence="3 7" id="KW-0436">Ligase</keyword>
<evidence type="ECO:0000256" key="8">
    <source>
        <dbReference type="PIRNR" id="PIRNR006630"/>
    </source>
</evidence>
<comment type="catalytic activity">
    <reaction evidence="7 8">
        <text>deamido-NAD(+) + L-glutamine + ATP + H2O = L-glutamate + AMP + diphosphate + NAD(+) + H(+)</text>
        <dbReference type="Rhea" id="RHEA:24384"/>
        <dbReference type="ChEBI" id="CHEBI:15377"/>
        <dbReference type="ChEBI" id="CHEBI:15378"/>
        <dbReference type="ChEBI" id="CHEBI:29985"/>
        <dbReference type="ChEBI" id="CHEBI:30616"/>
        <dbReference type="ChEBI" id="CHEBI:33019"/>
        <dbReference type="ChEBI" id="CHEBI:57540"/>
        <dbReference type="ChEBI" id="CHEBI:58359"/>
        <dbReference type="ChEBI" id="CHEBI:58437"/>
        <dbReference type="ChEBI" id="CHEBI:456215"/>
        <dbReference type="EC" id="6.3.5.1"/>
    </reaction>
</comment>
<dbReference type="CDD" id="cd07570">
    <property type="entry name" value="GAT_Gln-NAD-synth"/>
    <property type="match status" value="1"/>
</dbReference>
<keyword evidence="4 7" id="KW-0547">Nucleotide-binding</keyword>
<dbReference type="GO" id="GO:0005737">
    <property type="term" value="C:cytoplasm"/>
    <property type="evidence" value="ECO:0007669"/>
    <property type="project" value="InterPro"/>
</dbReference>
<dbReference type="GO" id="GO:0003952">
    <property type="term" value="F:NAD+ synthase (glutamine-hydrolyzing) activity"/>
    <property type="evidence" value="ECO:0007669"/>
    <property type="project" value="UniProtKB-UniRule"/>
</dbReference>
<evidence type="ECO:0000256" key="9">
    <source>
        <dbReference type="RuleBase" id="RU003811"/>
    </source>
</evidence>
<proteinExistence type="inferred from homology"/>
<dbReference type="Gene3D" id="3.40.50.620">
    <property type="entry name" value="HUPs"/>
    <property type="match status" value="1"/>
</dbReference>
<dbReference type="HAMAP" id="MF_02090">
    <property type="entry name" value="NadE_glutamine_dep"/>
    <property type="match status" value="1"/>
</dbReference>
<reference evidence="11" key="1">
    <citation type="submission" date="2020-10" db="EMBL/GenBank/DDBJ databases">
        <authorList>
            <person name="Gilroy R."/>
        </authorList>
    </citation>
    <scope>NUCLEOTIDE SEQUENCE</scope>
    <source>
        <strain evidence="11">ChiGjej1B1-1684</strain>
    </source>
</reference>
<dbReference type="GO" id="GO:0004359">
    <property type="term" value="F:glutaminase activity"/>
    <property type="evidence" value="ECO:0007669"/>
    <property type="project" value="InterPro"/>
</dbReference>
<dbReference type="Pfam" id="PF02540">
    <property type="entry name" value="NAD_synthase"/>
    <property type="match status" value="1"/>
</dbReference>
<gene>
    <name evidence="7" type="primary">nadE</name>
    <name evidence="11" type="ORF">IAD22_06585</name>
</gene>
<dbReference type="Pfam" id="PF00795">
    <property type="entry name" value="CN_hydrolase"/>
    <property type="match status" value="1"/>
</dbReference>
<evidence type="ECO:0000313" key="11">
    <source>
        <dbReference type="EMBL" id="HIU50661.1"/>
    </source>
</evidence>
<dbReference type="InterPro" id="IPR003010">
    <property type="entry name" value="C-N_Hydrolase"/>
</dbReference>
<dbReference type="PANTHER" id="PTHR23090">
    <property type="entry name" value="NH 3 /GLUTAMINE-DEPENDENT NAD + SYNTHETASE"/>
    <property type="match status" value="1"/>
</dbReference>
<evidence type="ECO:0000256" key="5">
    <source>
        <dbReference type="ARBA" id="ARBA00022840"/>
    </source>
</evidence>
<feature type="binding site" evidence="7">
    <location>
        <begin position="478"/>
        <end position="481"/>
    </location>
    <ligand>
        <name>deamido-NAD(+)</name>
        <dbReference type="ChEBI" id="CHEBI:58437"/>
        <note>ligand shared between two neighboring subunits</note>
    </ligand>
</feature>
<dbReference type="InterPro" id="IPR003694">
    <property type="entry name" value="NAD_synthase"/>
</dbReference>
<name>A0A9D1S8B4_9FIRM</name>
<dbReference type="Gene3D" id="1.10.10.1140">
    <property type="entry name" value="Glutamine-dependent NAD+ synthetase, C-terminal domain"/>
    <property type="match status" value="1"/>
</dbReference>
<evidence type="ECO:0000256" key="1">
    <source>
        <dbReference type="ARBA" id="ARBA00005188"/>
    </source>
</evidence>
<evidence type="ECO:0000256" key="4">
    <source>
        <dbReference type="ARBA" id="ARBA00022741"/>
    </source>
</evidence>
<dbReference type="EMBL" id="DVNG01000097">
    <property type="protein sequence ID" value="HIU50661.1"/>
    <property type="molecule type" value="Genomic_DNA"/>
</dbReference>
<protein>
    <recommendedName>
        <fullName evidence="7 8">Glutamine-dependent NAD(+) synthetase</fullName>
        <ecNumber evidence="7 8">6.3.5.1</ecNumber>
    </recommendedName>
    <alternativeName>
        <fullName evidence="7 8">NAD(+) synthase [glutamine-hydrolyzing]</fullName>
    </alternativeName>
</protein>
<dbReference type="PIRSF" id="PIRSF006630">
    <property type="entry name" value="NADS_GAT"/>
    <property type="match status" value="1"/>
</dbReference>
<dbReference type="Gene3D" id="3.60.110.10">
    <property type="entry name" value="Carbon-nitrogen hydrolase"/>
    <property type="match status" value="1"/>
</dbReference>
<feature type="active site" description="For glutaminase activity" evidence="7">
    <location>
        <position position="115"/>
    </location>
</feature>
<feature type="domain" description="CN hydrolase" evidence="10">
    <location>
        <begin position="6"/>
        <end position="270"/>
    </location>
</feature>
<dbReference type="NCBIfam" id="TIGR00552">
    <property type="entry name" value="nadE"/>
    <property type="match status" value="1"/>
</dbReference>
<comment type="caution">
    <text evidence="11">The sequence shown here is derived from an EMBL/GenBank/DDBJ whole genome shotgun (WGS) entry which is preliminary data.</text>
</comment>
<dbReference type="InterPro" id="IPR014729">
    <property type="entry name" value="Rossmann-like_a/b/a_fold"/>
</dbReference>
<dbReference type="AlphaFoldDB" id="A0A9D1S8B4"/>
<feature type="binding site" evidence="7">
    <location>
        <position position="205"/>
    </location>
    <ligand>
        <name>L-glutamine</name>
        <dbReference type="ChEBI" id="CHEBI:58359"/>
    </ligand>
</feature>
<feature type="binding site" evidence="7">
    <location>
        <position position="444"/>
    </location>
    <ligand>
        <name>deamido-NAD(+)</name>
        <dbReference type="ChEBI" id="CHEBI:58437"/>
        <note>ligand shared between two neighboring subunits</note>
    </ligand>
</feature>
<evidence type="ECO:0000256" key="2">
    <source>
        <dbReference type="ARBA" id="ARBA00007145"/>
    </source>
</evidence>
<feature type="binding site" evidence="7">
    <location>
        <position position="468"/>
    </location>
    <ligand>
        <name>ATP</name>
        <dbReference type="ChEBI" id="CHEBI:30616"/>
    </ligand>
</feature>
<dbReference type="GO" id="GO:0005524">
    <property type="term" value="F:ATP binding"/>
    <property type="evidence" value="ECO:0007669"/>
    <property type="project" value="UniProtKB-UniRule"/>
</dbReference>
<comment type="similarity">
    <text evidence="2 7 8">In the C-terminal section; belongs to the NAD synthetase family.</text>
</comment>
<feature type="binding site" evidence="7">
    <location>
        <begin position="358"/>
        <end position="365"/>
    </location>
    <ligand>
        <name>ATP</name>
        <dbReference type="ChEBI" id="CHEBI:30616"/>
    </ligand>
</feature>
<feature type="active site" description="Proton acceptor; for glutaminase activity" evidence="7">
    <location>
        <position position="46"/>
    </location>
</feature>
<comment type="caution">
    <text evidence="7">Lacks conserved residue(s) required for the propagation of feature annotation.</text>
</comment>
<dbReference type="GO" id="GO:0009435">
    <property type="term" value="P:NAD+ biosynthetic process"/>
    <property type="evidence" value="ECO:0007669"/>
    <property type="project" value="UniProtKB-UniRule"/>
</dbReference>
<evidence type="ECO:0000256" key="7">
    <source>
        <dbReference type="HAMAP-Rule" id="MF_02090"/>
    </source>
</evidence>
<dbReference type="InterPro" id="IPR022310">
    <property type="entry name" value="NAD/GMP_synthase"/>
</dbReference>
<dbReference type="NCBIfam" id="NF002730">
    <property type="entry name" value="PRK02628.1"/>
    <property type="match status" value="1"/>
</dbReference>
<organism evidence="11 12">
    <name type="scientific">Candidatus Limousia pullorum</name>
    <dbReference type="NCBI Taxonomy" id="2840860"/>
    <lineage>
        <taxon>Bacteria</taxon>
        <taxon>Bacillati</taxon>
        <taxon>Bacillota</taxon>
        <taxon>Clostridia</taxon>
        <taxon>Eubacteriales</taxon>
        <taxon>Oscillospiraceae</taxon>
        <taxon>Oscillospiraceae incertae sedis</taxon>
        <taxon>Candidatus Limousia</taxon>
    </lineage>
</organism>
<dbReference type="InterPro" id="IPR036526">
    <property type="entry name" value="C-N_Hydrolase_sf"/>
</dbReference>
<dbReference type="GO" id="GO:0008795">
    <property type="term" value="F:NAD+ synthase activity"/>
    <property type="evidence" value="ECO:0007669"/>
    <property type="project" value="UniProtKB-UniRule"/>
</dbReference>
<comment type="similarity">
    <text evidence="9">Belongs to the NAD synthetase family.</text>
</comment>
<feature type="binding site" evidence="7">
    <location>
        <position position="605"/>
    </location>
    <ligand>
        <name>deamido-NAD(+)</name>
        <dbReference type="ChEBI" id="CHEBI:58437"/>
        <note>ligand shared between two neighboring subunits</note>
    </ligand>
</feature>
<keyword evidence="6 7" id="KW-0520">NAD</keyword>